<dbReference type="AlphaFoldDB" id="A0A5A8DGQ4"/>
<accession>A0A5A8DGQ4</accession>
<dbReference type="Proteomes" id="UP000324907">
    <property type="component" value="Unassembled WGS sequence"/>
</dbReference>
<dbReference type="EMBL" id="VLTL01000055">
    <property type="protein sequence ID" value="KAA0164545.1"/>
    <property type="molecule type" value="Genomic_DNA"/>
</dbReference>
<name>A0A5A8DGQ4_CAFRO</name>
<reference evidence="2 3" key="1">
    <citation type="submission" date="2019-07" db="EMBL/GenBank/DDBJ databases">
        <title>Genomes of Cafeteria roenbergensis.</title>
        <authorList>
            <person name="Fischer M.G."/>
            <person name="Hackl T."/>
            <person name="Roman M."/>
        </authorList>
    </citation>
    <scope>NUCLEOTIDE SEQUENCE [LARGE SCALE GENOMIC DNA]</scope>
    <source>
        <strain evidence="2 3">RCC970-E3</strain>
    </source>
</reference>
<protein>
    <submittedName>
        <fullName evidence="2">Uncharacterized protein</fullName>
    </submittedName>
</protein>
<evidence type="ECO:0000313" key="2">
    <source>
        <dbReference type="EMBL" id="KAA0164545.1"/>
    </source>
</evidence>
<evidence type="ECO:0000313" key="3">
    <source>
        <dbReference type="Proteomes" id="UP000324907"/>
    </source>
</evidence>
<evidence type="ECO:0000256" key="1">
    <source>
        <dbReference type="SAM" id="MobiDB-lite"/>
    </source>
</evidence>
<feature type="region of interest" description="Disordered" evidence="1">
    <location>
        <begin position="1"/>
        <end position="147"/>
    </location>
</feature>
<proteinExistence type="predicted"/>
<gene>
    <name evidence="2" type="ORF">FNF28_03784</name>
</gene>
<sequence length="147" mass="14779">MHAAASTGSPFGRTSAAPGNDSGSFSLEELMGRRASPQAVSVSPGRTPPQVSSAFGRTLPPKASDARVDASSPGKYDSPLAELGEEADAGGGTLEGAATQAQEPDSKNAAAPLAPDPEHLEGTSNDAMWLQLLDGEDSDDNGGSGAW</sequence>
<organism evidence="2 3">
    <name type="scientific">Cafeteria roenbergensis</name>
    <name type="common">Marine flagellate</name>
    <dbReference type="NCBI Taxonomy" id="33653"/>
    <lineage>
        <taxon>Eukaryota</taxon>
        <taxon>Sar</taxon>
        <taxon>Stramenopiles</taxon>
        <taxon>Bigyra</taxon>
        <taxon>Opalozoa</taxon>
        <taxon>Bicosoecida</taxon>
        <taxon>Cafeteriaceae</taxon>
        <taxon>Cafeteria</taxon>
    </lineage>
</organism>
<comment type="caution">
    <text evidence="2">The sequence shown here is derived from an EMBL/GenBank/DDBJ whole genome shotgun (WGS) entry which is preliminary data.</text>
</comment>